<sequence length="125" mass="13636">MRRRLCICKHGYYNGDPSQQRRRKSLLDDTEPSASAAAHNASQTLTLGPTRNRVMFASSTGFLGLAPHGTRDGDVVAVIRGFNMPYLLRPKAGSIELIGEVHVQGIMDGEALQMAQLIALDAMVR</sequence>
<keyword evidence="3" id="KW-1185">Reference proteome</keyword>
<dbReference type="Proteomes" id="UP000308549">
    <property type="component" value="Unassembled WGS sequence"/>
</dbReference>
<evidence type="ECO:0000313" key="2">
    <source>
        <dbReference type="EMBL" id="TKA26823.1"/>
    </source>
</evidence>
<evidence type="ECO:0000313" key="3">
    <source>
        <dbReference type="Proteomes" id="UP000308549"/>
    </source>
</evidence>
<protein>
    <submittedName>
        <fullName evidence="2">Uncharacterized protein</fullName>
    </submittedName>
</protein>
<feature type="region of interest" description="Disordered" evidence="1">
    <location>
        <begin position="18"/>
        <end position="43"/>
    </location>
</feature>
<gene>
    <name evidence="2" type="ORF">B0A50_04269</name>
</gene>
<name>A0A4U0TWM7_9PEZI</name>
<dbReference type="AlphaFoldDB" id="A0A4U0TWM7"/>
<evidence type="ECO:0000256" key="1">
    <source>
        <dbReference type="SAM" id="MobiDB-lite"/>
    </source>
</evidence>
<organism evidence="2 3">
    <name type="scientific">Salinomyces thailandicus</name>
    <dbReference type="NCBI Taxonomy" id="706561"/>
    <lineage>
        <taxon>Eukaryota</taxon>
        <taxon>Fungi</taxon>
        <taxon>Dikarya</taxon>
        <taxon>Ascomycota</taxon>
        <taxon>Pezizomycotina</taxon>
        <taxon>Dothideomycetes</taxon>
        <taxon>Dothideomycetidae</taxon>
        <taxon>Mycosphaerellales</taxon>
        <taxon>Teratosphaeriaceae</taxon>
        <taxon>Salinomyces</taxon>
    </lineage>
</organism>
<reference evidence="2 3" key="1">
    <citation type="submission" date="2017-03" db="EMBL/GenBank/DDBJ databases">
        <title>Genomes of endolithic fungi from Antarctica.</title>
        <authorList>
            <person name="Coleine C."/>
            <person name="Masonjones S."/>
            <person name="Stajich J.E."/>
        </authorList>
    </citation>
    <scope>NUCLEOTIDE SEQUENCE [LARGE SCALE GENOMIC DNA]</scope>
    <source>
        <strain evidence="2 3">CCFEE 6315</strain>
    </source>
</reference>
<dbReference type="EMBL" id="NAJL01000026">
    <property type="protein sequence ID" value="TKA26823.1"/>
    <property type="molecule type" value="Genomic_DNA"/>
</dbReference>
<accession>A0A4U0TWM7</accession>
<dbReference type="OrthoDB" id="2157530at2759"/>
<comment type="caution">
    <text evidence="2">The sequence shown here is derived from an EMBL/GenBank/DDBJ whole genome shotgun (WGS) entry which is preliminary data.</text>
</comment>
<dbReference type="Pfam" id="PF26639">
    <property type="entry name" value="Het-6_barrel"/>
    <property type="match status" value="1"/>
</dbReference>
<proteinExistence type="predicted"/>